<feature type="chain" id="PRO_5043706280" evidence="2">
    <location>
        <begin position="31"/>
        <end position="251"/>
    </location>
</feature>
<protein>
    <submittedName>
        <fullName evidence="3">DUF928 domain-containing protein</fullName>
    </submittedName>
</protein>
<name>A0AAU8JH91_9CYAN</name>
<accession>A0AAU8JH91</accession>
<dbReference type="AlphaFoldDB" id="A0AAU8JH91"/>
<gene>
    <name evidence="3" type="ORF">ABWT76_001436</name>
</gene>
<reference evidence="3" key="1">
    <citation type="submission" date="2024-07" db="EMBL/GenBank/DDBJ databases">
        <authorList>
            <person name="Kim Y.J."/>
            <person name="Jeong J.Y."/>
        </authorList>
    </citation>
    <scope>NUCLEOTIDE SEQUENCE</scope>
    <source>
        <strain evidence="3">GIHE-MW2</strain>
    </source>
</reference>
<sequence>MFRPFQHIASTGLALLLLLSGISFTTGVWAQTNPRTQSSDDKPVNPVDDPDDRKNNTDSGITRDNCLVGENPKPLTALIPNSSGYPLTTMGYPTFFFYIPDNALEAVEFLILDDKSRLLYRNRMAISPRGGVMSVSLPTDSPMGELQPGKSYQWELALVCQKNGKEDKTTHLNGWIQRVDNPDLVAQVQQANPRQVPEIYAQAGIWYDFLASLANLRRENPNDSELTQYWIEVLQSVGLAEVAEEPLISQP</sequence>
<dbReference type="Pfam" id="PF06051">
    <property type="entry name" value="DUF928"/>
    <property type="match status" value="1"/>
</dbReference>
<dbReference type="EMBL" id="CP159837">
    <property type="protein sequence ID" value="XCM38579.1"/>
    <property type="molecule type" value="Genomic_DNA"/>
</dbReference>
<dbReference type="RefSeq" id="WP_054470479.1">
    <property type="nucleotide sequence ID" value="NZ_CP159837.1"/>
</dbReference>
<feature type="region of interest" description="Disordered" evidence="1">
    <location>
        <begin position="32"/>
        <end position="66"/>
    </location>
</feature>
<organism evidence="3">
    <name type="scientific">Planktothricoides raciborskii GIHE-MW2</name>
    <dbReference type="NCBI Taxonomy" id="2792601"/>
    <lineage>
        <taxon>Bacteria</taxon>
        <taxon>Bacillati</taxon>
        <taxon>Cyanobacteriota</taxon>
        <taxon>Cyanophyceae</taxon>
        <taxon>Oscillatoriophycideae</taxon>
        <taxon>Oscillatoriales</taxon>
        <taxon>Oscillatoriaceae</taxon>
        <taxon>Planktothricoides</taxon>
    </lineage>
</organism>
<feature type="signal peptide" evidence="2">
    <location>
        <begin position="1"/>
        <end position="30"/>
    </location>
</feature>
<proteinExistence type="predicted"/>
<evidence type="ECO:0000313" key="3">
    <source>
        <dbReference type="EMBL" id="XCM38579.1"/>
    </source>
</evidence>
<evidence type="ECO:0000256" key="2">
    <source>
        <dbReference type="SAM" id="SignalP"/>
    </source>
</evidence>
<dbReference type="InterPro" id="IPR010328">
    <property type="entry name" value="DUF928"/>
</dbReference>
<evidence type="ECO:0000256" key="1">
    <source>
        <dbReference type="SAM" id="MobiDB-lite"/>
    </source>
</evidence>
<keyword evidence="2" id="KW-0732">Signal</keyword>